<name>A0A0K9Q3U4_ZOSMR</name>
<keyword evidence="7" id="KW-1015">Disulfide bond</keyword>
<dbReference type="OMA" id="DRDESIW"/>
<accession>A0A0K9Q3U4</accession>
<dbReference type="Pfam" id="PF12143">
    <property type="entry name" value="PPO1_KFDV"/>
    <property type="match status" value="1"/>
</dbReference>
<keyword evidence="11" id="KW-1185">Reference proteome</keyword>
<proteinExistence type="inferred from homology"/>
<evidence type="ECO:0000313" key="10">
    <source>
        <dbReference type="EMBL" id="KMZ75172.1"/>
    </source>
</evidence>
<keyword evidence="4" id="KW-0883">Thioether bond</keyword>
<comment type="caution">
    <text evidence="10">The sequence shown here is derived from an EMBL/GenBank/DDBJ whole genome shotgun (WGS) entry which is preliminary data.</text>
</comment>
<keyword evidence="6" id="KW-0186">Copper</keyword>
<dbReference type="Pfam" id="PF00264">
    <property type="entry name" value="Tyrosinase"/>
    <property type="match status" value="1"/>
</dbReference>
<dbReference type="OrthoDB" id="6132182at2759"/>
<feature type="domain" description="Tyrosinase copper-binding" evidence="8">
    <location>
        <begin position="171"/>
        <end position="188"/>
    </location>
</feature>
<evidence type="ECO:0000256" key="3">
    <source>
        <dbReference type="ARBA" id="ARBA00022723"/>
    </source>
</evidence>
<evidence type="ECO:0000256" key="2">
    <source>
        <dbReference type="ARBA" id="ARBA00009928"/>
    </source>
</evidence>
<comment type="similarity">
    <text evidence="2">Belongs to the tyrosinase family.</text>
</comment>
<feature type="domain" description="Tyrosinase copper-binding" evidence="9">
    <location>
        <begin position="330"/>
        <end position="341"/>
    </location>
</feature>
<dbReference type="Pfam" id="PF12142">
    <property type="entry name" value="PPO1_DWL"/>
    <property type="match status" value="1"/>
</dbReference>
<dbReference type="PANTHER" id="PTHR11474:SF128">
    <property type="entry name" value="AUREUSIDIN SYNTHASE-LIKE"/>
    <property type="match status" value="1"/>
</dbReference>
<evidence type="ECO:0000256" key="1">
    <source>
        <dbReference type="ARBA" id="ARBA00001973"/>
    </source>
</evidence>
<comment type="cofactor">
    <cofactor evidence="1">
        <name>Cu(2+)</name>
        <dbReference type="ChEBI" id="CHEBI:29036"/>
    </cofactor>
</comment>
<evidence type="ECO:0000259" key="8">
    <source>
        <dbReference type="PROSITE" id="PS00497"/>
    </source>
</evidence>
<dbReference type="STRING" id="29655.A0A0K9Q3U4"/>
<dbReference type="InterPro" id="IPR022740">
    <property type="entry name" value="Polyphenol_oxidase_C"/>
</dbReference>
<keyword evidence="5" id="KW-0560">Oxidoreductase</keyword>
<dbReference type="AlphaFoldDB" id="A0A0K9Q3U4"/>
<dbReference type="GO" id="GO:0046872">
    <property type="term" value="F:metal ion binding"/>
    <property type="evidence" value="ECO:0007669"/>
    <property type="project" value="UniProtKB-KW"/>
</dbReference>
<dbReference type="InterPro" id="IPR050316">
    <property type="entry name" value="Tyrosinase/Hemocyanin"/>
</dbReference>
<sequence>MENFLRYAATRVILPVIFITLLLTSFSVDPPLPAVKQKAQTLFRWVFGFSTVEQRRTSLGPNVTKCQASFSDADAPVNCCAGVPSFTEEELLATAVDFKFPEFNSSNIRVRRPVHTIKDQDYIARYRRATEYLKNLPLNHPHNFARQANMHCMYCTGAYDQVNYDMVLKIHRTRLFFPWHRAYLYFHERILAKVMGEEDDNFAVPYWNWDVPEGMYMPEMFMEGSLYHFNREETHFPPLVTQNDFYRTDNNLTSEERVEANLALMYVQMVSGARSTELFMGCPVKPGPAGWCMGLGTLEMYPHNSIHSWTGKLANPEREDMGAFYSAARDPLFYSHHANIDRLWDVWRDLYDYKLEWDDPDWFESFFYFYDENMQLVRVKVSDMLDRTKLGYRYVESPTPWLNHRPKPLVKPRLAKKALAKKTDTGYVGLGGRTLDSTFTVRVPRTVTVGKEMRRKEKEEVEEMIVVYGIDAGDDVAVRFDVFVNMIDEATAIASDARVREYAGSFLTMRSGKRLDTATKIEGSTKLKTTFKIGISEILEDLEAVDDDSIWVTVVPRGGVTGVSIEGIKIEKSKRR</sequence>
<evidence type="ECO:0000313" key="11">
    <source>
        <dbReference type="Proteomes" id="UP000036987"/>
    </source>
</evidence>
<evidence type="ECO:0000256" key="7">
    <source>
        <dbReference type="ARBA" id="ARBA00023157"/>
    </source>
</evidence>
<dbReference type="PROSITE" id="PS00498">
    <property type="entry name" value="TYROSINASE_2"/>
    <property type="match status" value="1"/>
</dbReference>
<dbReference type="Gene3D" id="1.10.1280.10">
    <property type="entry name" value="Di-copper center containing domain from catechol oxidase"/>
    <property type="match status" value="1"/>
</dbReference>
<dbReference type="EMBL" id="LFYR01000204">
    <property type="protein sequence ID" value="KMZ75172.1"/>
    <property type="molecule type" value="Genomic_DNA"/>
</dbReference>
<evidence type="ECO:0000256" key="5">
    <source>
        <dbReference type="ARBA" id="ARBA00023002"/>
    </source>
</evidence>
<dbReference type="PROSITE" id="PS00497">
    <property type="entry name" value="TYROSINASE_1"/>
    <property type="match status" value="1"/>
</dbReference>
<evidence type="ECO:0000256" key="6">
    <source>
        <dbReference type="ARBA" id="ARBA00023008"/>
    </source>
</evidence>
<reference evidence="11" key="1">
    <citation type="journal article" date="2016" name="Nature">
        <title>The genome of the seagrass Zostera marina reveals angiosperm adaptation to the sea.</title>
        <authorList>
            <person name="Olsen J.L."/>
            <person name="Rouze P."/>
            <person name="Verhelst B."/>
            <person name="Lin Y.-C."/>
            <person name="Bayer T."/>
            <person name="Collen J."/>
            <person name="Dattolo E."/>
            <person name="De Paoli E."/>
            <person name="Dittami S."/>
            <person name="Maumus F."/>
            <person name="Michel G."/>
            <person name="Kersting A."/>
            <person name="Lauritano C."/>
            <person name="Lohaus R."/>
            <person name="Toepel M."/>
            <person name="Tonon T."/>
            <person name="Vanneste K."/>
            <person name="Amirebrahimi M."/>
            <person name="Brakel J."/>
            <person name="Bostroem C."/>
            <person name="Chovatia M."/>
            <person name="Grimwood J."/>
            <person name="Jenkins J.W."/>
            <person name="Jueterbock A."/>
            <person name="Mraz A."/>
            <person name="Stam W.T."/>
            <person name="Tice H."/>
            <person name="Bornberg-Bauer E."/>
            <person name="Green P.J."/>
            <person name="Pearson G.A."/>
            <person name="Procaccini G."/>
            <person name="Duarte C.M."/>
            <person name="Schmutz J."/>
            <person name="Reusch T.B.H."/>
            <person name="Van de Peer Y."/>
        </authorList>
    </citation>
    <scope>NUCLEOTIDE SEQUENCE [LARGE SCALE GENOMIC DNA]</scope>
    <source>
        <strain evidence="11">cv. Finnish</strain>
    </source>
</reference>
<organism evidence="10 11">
    <name type="scientific">Zostera marina</name>
    <name type="common">Eelgrass</name>
    <dbReference type="NCBI Taxonomy" id="29655"/>
    <lineage>
        <taxon>Eukaryota</taxon>
        <taxon>Viridiplantae</taxon>
        <taxon>Streptophyta</taxon>
        <taxon>Embryophyta</taxon>
        <taxon>Tracheophyta</taxon>
        <taxon>Spermatophyta</taxon>
        <taxon>Magnoliopsida</taxon>
        <taxon>Liliopsida</taxon>
        <taxon>Zosteraceae</taxon>
        <taxon>Zostera</taxon>
    </lineage>
</organism>
<dbReference type="SUPFAM" id="SSF48056">
    <property type="entry name" value="Di-copper centre-containing domain"/>
    <property type="match status" value="1"/>
</dbReference>
<dbReference type="InterPro" id="IPR008922">
    <property type="entry name" value="Di-copper_centre_dom_sf"/>
</dbReference>
<dbReference type="PRINTS" id="PR00092">
    <property type="entry name" value="TYROSINASE"/>
</dbReference>
<dbReference type="GO" id="GO:0004097">
    <property type="term" value="F:catechol oxidase activity"/>
    <property type="evidence" value="ECO:0007669"/>
    <property type="project" value="InterPro"/>
</dbReference>
<dbReference type="Proteomes" id="UP000036987">
    <property type="component" value="Unassembled WGS sequence"/>
</dbReference>
<dbReference type="InterPro" id="IPR002227">
    <property type="entry name" value="Tyrosinase_Cu-bd"/>
</dbReference>
<evidence type="ECO:0000256" key="4">
    <source>
        <dbReference type="ARBA" id="ARBA00022784"/>
    </source>
</evidence>
<evidence type="ECO:0000259" key="9">
    <source>
        <dbReference type="PROSITE" id="PS00498"/>
    </source>
</evidence>
<dbReference type="PANTHER" id="PTHR11474">
    <property type="entry name" value="TYROSINASE FAMILY MEMBER"/>
    <property type="match status" value="1"/>
</dbReference>
<dbReference type="InterPro" id="IPR022739">
    <property type="entry name" value="Polyphenol_oxidase_cen"/>
</dbReference>
<protein>
    <submittedName>
        <fullName evidence="10">Catechol oxidase</fullName>
    </submittedName>
</protein>
<keyword evidence="3" id="KW-0479">Metal-binding</keyword>
<gene>
    <name evidence="10" type="ORF">ZOSMA_118G00520</name>
</gene>